<protein>
    <submittedName>
        <fullName evidence="2">FdtA/QdtA family cupin domain-containing protein</fullName>
    </submittedName>
</protein>
<proteinExistence type="predicted"/>
<name>A0ABV6FUQ1_9BACT</name>
<dbReference type="EMBL" id="JBHLWI010000035">
    <property type="protein sequence ID" value="MFC0263476.1"/>
    <property type="molecule type" value="Genomic_DNA"/>
</dbReference>
<accession>A0ABV6FUQ1</accession>
<dbReference type="CDD" id="cd20292">
    <property type="entry name" value="cupin_QdtA-like"/>
    <property type="match status" value="1"/>
</dbReference>
<evidence type="ECO:0000313" key="2">
    <source>
        <dbReference type="EMBL" id="MFC0263476.1"/>
    </source>
</evidence>
<dbReference type="SUPFAM" id="SSF51182">
    <property type="entry name" value="RmlC-like cupins"/>
    <property type="match status" value="1"/>
</dbReference>
<sequence>MTTRLKDCFLIPFFHQNSEKGDFVSAHSFQEIPFEVQRVYYLYDVKADRKSGQHANIQNQQVMVAVKGSFKVRLHDGQETQTFNLDQANEGLLVREGIWREVFDFSKDAICLVLCSEKFEEGDYLKDWEVFMDWKLKNIYPA</sequence>
<gene>
    <name evidence="2" type="ORF">ACFFIP_12365</name>
</gene>
<dbReference type="InterPro" id="IPR011051">
    <property type="entry name" value="RmlC_Cupin_sf"/>
</dbReference>
<dbReference type="Proteomes" id="UP001589797">
    <property type="component" value="Unassembled WGS sequence"/>
</dbReference>
<dbReference type="Gene3D" id="2.60.120.10">
    <property type="entry name" value="Jelly Rolls"/>
    <property type="match status" value="1"/>
</dbReference>
<dbReference type="InterPro" id="IPR008894">
    <property type="entry name" value="QdtA_cupin_dom"/>
</dbReference>
<evidence type="ECO:0000259" key="1">
    <source>
        <dbReference type="Pfam" id="PF05523"/>
    </source>
</evidence>
<keyword evidence="3" id="KW-1185">Reference proteome</keyword>
<organism evidence="2 3">
    <name type="scientific">Fontibacter flavus</name>
    <dbReference type="NCBI Taxonomy" id="654838"/>
    <lineage>
        <taxon>Bacteria</taxon>
        <taxon>Pseudomonadati</taxon>
        <taxon>Bacteroidota</taxon>
        <taxon>Cytophagia</taxon>
        <taxon>Cytophagales</taxon>
        <taxon>Cyclobacteriaceae</taxon>
        <taxon>Fontibacter</taxon>
    </lineage>
</organism>
<dbReference type="InterPro" id="IPR014710">
    <property type="entry name" value="RmlC-like_jellyroll"/>
</dbReference>
<comment type="caution">
    <text evidence="2">The sequence shown here is derived from an EMBL/GenBank/DDBJ whole genome shotgun (WGS) entry which is preliminary data.</text>
</comment>
<evidence type="ECO:0000313" key="3">
    <source>
        <dbReference type="Proteomes" id="UP001589797"/>
    </source>
</evidence>
<feature type="domain" description="Sugar 3,4-ketoisomerase QdtA cupin" evidence="1">
    <location>
        <begin position="7"/>
        <end position="133"/>
    </location>
</feature>
<dbReference type="Pfam" id="PF05523">
    <property type="entry name" value="FdtA"/>
    <property type="match status" value="1"/>
</dbReference>
<reference evidence="2 3" key="1">
    <citation type="submission" date="2024-09" db="EMBL/GenBank/DDBJ databases">
        <authorList>
            <person name="Sun Q."/>
            <person name="Mori K."/>
        </authorList>
    </citation>
    <scope>NUCLEOTIDE SEQUENCE [LARGE SCALE GENOMIC DNA]</scope>
    <source>
        <strain evidence="2 3">CCM 7650</strain>
    </source>
</reference>
<dbReference type="RefSeq" id="WP_382387962.1">
    <property type="nucleotide sequence ID" value="NZ_JBHLWI010000035.1"/>
</dbReference>